<sequence length="623" mass="68748">MSRDQDQSVDRPGQPKANFWQNSKRTVEFWRRCGGVYLAYKAAQAKQIYLKRRGWTPDKLQERLWRPHHAWAGREMHAICIDLRGFYLKVGQFFGARRDFIPEPMCKELSKLHDQVPPMPPDQTRKVIERELGGVSLEDVFEWINLEQPLGSASISQVHKARLHGADLAQDRTADQPEGQGFCLGLGLGWRGGEGWSSEVEQCWRLSGAAPSSRGEPRRIPWRGAGRHKRRRAQSAAGAAAAHGSCSGHVDQAAAEAQTAGASPGYAGPLPRTAHDGNSSSSSSSDALDRVSEAQAAAGRLQQRQAARAAAEAACASREGPPDGIVAVKVQYPDALPVMLEDLKHIRLAAKYLSRMEINFDLVSAVDELAGQIKLEFDFIREARIMDTIAGHLSDIRSRVEIPRSVPGFVTKQLLVMNYVEGVQITRLGAQSRAQALNAVQKRIAKRRVFSRIAEAYGRMMLLEGLFNADGHPGNILVMPGGRIGLLDYGQSKQLPDESRLAFAELVLALRSGDNPRISAAMYGLGVITEKGAEATRCKMAYGMFDTRGRINPFDPNSPIKKMGVKKFPSDMFFVLRVVQLLRGLASGMDISDFSTCQQWAPFAEEAINRHKKMHLDLPRPAA</sequence>
<accession>A0AAW1S383</accession>
<keyword evidence="4" id="KW-1185">Reference proteome</keyword>
<dbReference type="EMBL" id="JALJOS010000004">
    <property type="protein sequence ID" value="KAK9840292.1"/>
    <property type="molecule type" value="Genomic_DNA"/>
</dbReference>
<name>A0AAW1S383_9CHLO</name>
<dbReference type="PANTHER" id="PTHR43173:SF12">
    <property type="entry name" value="PROTEIN KINASE SUPERFAMILY PROTEIN"/>
    <property type="match status" value="1"/>
</dbReference>
<evidence type="ECO:0000259" key="2">
    <source>
        <dbReference type="Pfam" id="PF03109"/>
    </source>
</evidence>
<feature type="compositionally biased region" description="Low complexity" evidence="1">
    <location>
        <begin position="234"/>
        <end position="262"/>
    </location>
</feature>
<dbReference type="InterPro" id="IPR011009">
    <property type="entry name" value="Kinase-like_dom_sf"/>
</dbReference>
<dbReference type="SUPFAM" id="SSF56112">
    <property type="entry name" value="Protein kinase-like (PK-like)"/>
    <property type="match status" value="1"/>
</dbReference>
<feature type="domain" description="ABC1 atypical kinase-like" evidence="2">
    <location>
        <begin position="111"/>
        <end position="164"/>
    </location>
</feature>
<dbReference type="Pfam" id="PF03109">
    <property type="entry name" value="ABC1"/>
    <property type="match status" value="2"/>
</dbReference>
<evidence type="ECO:0000256" key="1">
    <source>
        <dbReference type="SAM" id="MobiDB-lite"/>
    </source>
</evidence>
<dbReference type="PANTHER" id="PTHR43173">
    <property type="entry name" value="ABC1 FAMILY PROTEIN"/>
    <property type="match status" value="1"/>
</dbReference>
<dbReference type="Proteomes" id="UP001438707">
    <property type="component" value="Unassembled WGS sequence"/>
</dbReference>
<protein>
    <recommendedName>
        <fullName evidence="2">ABC1 atypical kinase-like domain-containing protein</fullName>
    </recommendedName>
</protein>
<evidence type="ECO:0000313" key="4">
    <source>
        <dbReference type="Proteomes" id="UP001438707"/>
    </source>
</evidence>
<feature type="region of interest" description="Disordered" evidence="1">
    <location>
        <begin position="208"/>
        <end position="303"/>
    </location>
</feature>
<comment type="caution">
    <text evidence="3">The sequence shown here is derived from an EMBL/GenBank/DDBJ whole genome shotgun (WGS) entry which is preliminary data.</text>
</comment>
<gene>
    <name evidence="3" type="ORF">WJX74_007011</name>
</gene>
<proteinExistence type="predicted"/>
<organism evidence="3 4">
    <name type="scientific">Apatococcus lobatus</name>
    <dbReference type="NCBI Taxonomy" id="904363"/>
    <lineage>
        <taxon>Eukaryota</taxon>
        <taxon>Viridiplantae</taxon>
        <taxon>Chlorophyta</taxon>
        <taxon>core chlorophytes</taxon>
        <taxon>Trebouxiophyceae</taxon>
        <taxon>Chlorellales</taxon>
        <taxon>Chlorellaceae</taxon>
        <taxon>Apatococcus</taxon>
    </lineage>
</organism>
<feature type="domain" description="ABC1 atypical kinase-like" evidence="2">
    <location>
        <begin position="326"/>
        <end position="519"/>
    </location>
</feature>
<dbReference type="AlphaFoldDB" id="A0AAW1S383"/>
<dbReference type="InterPro" id="IPR051130">
    <property type="entry name" value="Mito_struct-func_regulator"/>
</dbReference>
<feature type="compositionally biased region" description="Low complexity" evidence="1">
    <location>
        <begin position="294"/>
        <end position="303"/>
    </location>
</feature>
<reference evidence="3 4" key="1">
    <citation type="journal article" date="2024" name="Nat. Commun.">
        <title>Phylogenomics reveals the evolutionary origins of lichenization in chlorophyte algae.</title>
        <authorList>
            <person name="Puginier C."/>
            <person name="Libourel C."/>
            <person name="Otte J."/>
            <person name="Skaloud P."/>
            <person name="Haon M."/>
            <person name="Grisel S."/>
            <person name="Petersen M."/>
            <person name="Berrin J.G."/>
            <person name="Delaux P.M."/>
            <person name="Dal Grande F."/>
            <person name="Keller J."/>
        </authorList>
    </citation>
    <scope>NUCLEOTIDE SEQUENCE [LARGE SCALE GENOMIC DNA]</scope>
    <source>
        <strain evidence="3 4">SAG 2145</strain>
    </source>
</reference>
<dbReference type="CDD" id="cd05121">
    <property type="entry name" value="ABC1_ADCK3-like"/>
    <property type="match status" value="1"/>
</dbReference>
<dbReference type="InterPro" id="IPR004147">
    <property type="entry name" value="ABC1_dom"/>
</dbReference>
<evidence type="ECO:0000313" key="3">
    <source>
        <dbReference type="EMBL" id="KAK9840292.1"/>
    </source>
</evidence>